<keyword evidence="2" id="KW-1185">Reference proteome</keyword>
<organism evidence="1 2">
    <name type="scientific">Nonomuraea angiospora</name>
    <dbReference type="NCBI Taxonomy" id="46172"/>
    <lineage>
        <taxon>Bacteria</taxon>
        <taxon>Bacillati</taxon>
        <taxon>Actinomycetota</taxon>
        <taxon>Actinomycetes</taxon>
        <taxon>Streptosporangiales</taxon>
        <taxon>Streptosporangiaceae</taxon>
        <taxon>Nonomuraea</taxon>
    </lineage>
</organism>
<dbReference type="Proteomes" id="UP000633509">
    <property type="component" value="Unassembled WGS sequence"/>
</dbReference>
<accession>A0ABR9MH07</accession>
<reference evidence="1 2" key="1">
    <citation type="submission" date="2020-10" db="EMBL/GenBank/DDBJ databases">
        <title>Sequencing the genomes of 1000 actinobacteria strains.</title>
        <authorList>
            <person name="Klenk H.-P."/>
        </authorList>
    </citation>
    <scope>NUCLEOTIDE SEQUENCE [LARGE SCALE GENOMIC DNA]</scope>
    <source>
        <strain evidence="1 2">DSM 43173</strain>
    </source>
</reference>
<proteinExistence type="predicted"/>
<protein>
    <submittedName>
        <fullName evidence="1">Uncharacterized protein</fullName>
    </submittedName>
</protein>
<gene>
    <name evidence="1" type="ORF">H4W80_010464</name>
</gene>
<name>A0ABR9MH07_9ACTN</name>
<dbReference type="RefSeq" id="WP_192791784.1">
    <property type="nucleotide sequence ID" value="NZ_JADBEK010000001.1"/>
</dbReference>
<sequence>MSRRLRMRHTPDLPMVTSWYRFRHIAISSGPQIDELHPAISTWVALGPVLGRLASRSSGGLG</sequence>
<evidence type="ECO:0000313" key="2">
    <source>
        <dbReference type="Proteomes" id="UP000633509"/>
    </source>
</evidence>
<comment type="caution">
    <text evidence="1">The sequence shown here is derived from an EMBL/GenBank/DDBJ whole genome shotgun (WGS) entry which is preliminary data.</text>
</comment>
<dbReference type="EMBL" id="JADBEK010000001">
    <property type="protein sequence ID" value="MBE1592206.1"/>
    <property type="molecule type" value="Genomic_DNA"/>
</dbReference>
<evidence type="ECO:0000313" key="1">
    <source>
        <dbReference type="EMBL" id="MBE1592206.1"/>
    </source>
</evidence>